<dbReference type="RefSeq" id="WP_168034210.1">
    <property type="nucleotide sequence ID" value="NZ_JAAVNE010000046.1"/>
</dbReference>
<dbReference type="Proteomes" id="UP000787635">
    <property type="component" value="Unassembled WGS sequence"/>
</dbReference>
<sequence>MIGAEEHLAPGAGGVMSAPVLTEPARGDAQYALNLLDVGLADLADHILSFRQEAALQPARALLRAGDAAGCAARLREMLGA</sequence>
<name>A0ABX1E8E3_9PROT</name>
<dbReference type="EMBL" id="JAAVNE010000046">
    <property type="protein sequence ID" value="NKC33484.1"/>
    <property type="molecule type" value="Genomic_DNA"/>
</dbReference>
<accession>A0ABX1E8E3</accession>
<comment type="caution">
    <text evidence="1">The sequence shown here is derived from an EMBL/GenBank/DDBJ whole genome shotgun (WGS) entry which is preliminary data.</text>
</comment>
<reference evidence="1 2" key="1">
    <citation type="submission" date="2020-03" db="EMBL/GenBank/DDBJ databases">
        <title>Roseomonas selenitidurans sp. nov. isolated from urban soil.</title>
        <authorList>
            <person name="Liu H."/>
        </authorList>
    </citation>
    <scope>NUCLEOTIDE SEQUENCE [LARGE SCALE GENOMIC DNA]</scope>
    <source>
        <strain evidence="1 2">BU-1</strain>
    </source>
</reference>
<protein>
    <submittedName>
        <fullName evidence="1">Uncharacterized protein</fullName>
    </submittedName>
</protein>
<keyword evidence="2" id="KW-1185">Reference proteome</keyword>
<evidence type="ECO:0000313" key="2">
    <source>
        <dbReference type="Proteomes" id="UP000787635"/>
    </source>
</evidence>
<organism evidence="1 2">
    <name type="scientific">Falsiroseomonas selenitidurans</name>
    <dbReference type="NCBI Taxonomy" id="2716335"/>
    <lineage>
        <taxon>Bacteria</taxon>
        <taxon>Pseudomonadati</taxon>
        <taxon>Pseudomonadota</taxon>
        <taxon>Alphaproteobacteria</taxon>
        <taxon>Acetobacterales</taxon>
        <taxon>Roseomonadaceae</taxon>
        <taxon>Falsiroseomonas</taxon>
    </lineage>
</organism>
<evidence type="ECO:0000313" key="1">
    <source>
        <dbReference type="EMBL" id="NKC33484.1"/>
    </source>
</evidence>
<gene>
    <name evidence="1" type="ORF">HEQ75_21660</name>
</gene>
<proteinExistence type="predicted"/>